<dbReference type="KEGG" id="pkc:PKB_3139"/>
<evidence type="ECO:0000259" key="4">
    <source>
        <dbReference type="PROSITE" id="PS50043"/>
    </source>
</evidence>
<evidence type="ECO:0000313" key="6">
    <source>
        <dbReference type="Proteomes" id="UP000025241"/>
    </source>
</evidence>
<dbReference type="SMART" id="SM00421">
    <property type="entry name" value="HTH_LUXR"/>
    <property type="match status" value="1"/>
</dbReference>
<evidence type="ECO:0000313" key="5">
    <source>
        <dbReference type="EMBL" id="CDF84486.1"/>
    </source>
</evidence>
<evidence type="ECO:0000256" key="3">
    <source>
        <dbReference type="ARBA" id="ARBA00023163"/>
    </source>
</evidence>
<proteinExistence type="predicted"/>
<accession>A0A024HHW1</accession>
<protein>
    <recommendedName>
        <fullName evidence="4">HTH luxR-type domain-containing protein</fullName>
    </recommendedName>
</protein>
<dbReference type="InterPro" id="IPR016032">
    <property type="entry name" value="Sig_transdc_resp-reg_C-effctor"/>
</dbReference>
<dbReference type="Proteomes" id="UP000025241">
    <property type="component" value="Chromosome I"/>
</dbReference>
<dbReference type="PANTHER" id="PTHR44688:SF16">
    <property type="entry name" value="DNA-BINDING TRANSCRIPTIONAL ACTIVATOR DEVR_DOSR"/>
    <property type="match status" value="1"/>
</dbReference>
<dbReference type="PANTHER" id="PTHR44688">
    <property type="entry name" value="DNA-BINDING TRANSCRIPTIONAL ACTIVATOR DEVR_DOSR"/>
    <property type="match status" value="1"/>
</dbReference>
<dbReference type="SUPFAM" id="SSF46894">
    <property type="entry name" value="C-terminal effector domain of the bipartite response regulators"/>
    <property type="match status" value="1"/>
</dbReference>
<evidence type="ECO:0000256" key="2">
    <source>
        <dbReference type="ARBA" id="ARBA00023125"/>
    </source>
</evidence>
<dbReference type="OrthoDB" id="7031289at2"/>
<dbReference type="AlphaFoldDB" id="A0A024HHW1"/>
<dbReference type="InterPro" id="IPR036388">
    <property type="entry name" value="WH-like_DNA-bd_sf"/>
</dbReference>
<keyword evidence="1" id="KW-0805">Transcription regulation</keyword>
<feature type="domain" description="HTH luxR-type" evidence="4">
    <location>
        <begin position="282"/>
        <end position="347"/>
    </location>
</feature>
<evidence type="ECO:0000256" key="1">
    <source>
        <dbReference type="ARBA" id="ARBA00023015"/>
    </source>
</evidence>
<dbReference type="InterPro" id="IPR000792">
    <property type="entry name" value="Tscrpt_reg_LuxR_C"/>
</dbReference>
<dbReference type="PATRIC" id="fig|1301098.3.peg.3165"/>
<dbReference type="Pfam" id="PF00196">
    <property type="entry name" value="GerE"/>
    <property type="match status" value="1"/>
</dbReference>
<dbReference type="CDD" id="cd06170">
    <property type="entry name" value="LuxR_C_like"/>
    <property type="match status" value="1"/>
</dbReference>
<dbReference type="GO" id="GO:0006355">
    <property type="term" value="P:regulation of DNA-templated transcription"/>
    <property type="evidence" value="ECO:0007669"/>
    <property type="project" value="InterPro"/>
</dbReference>
<keyword evidence="6" id="KW-1185">Reference proteome</keyword>
<keyword evidence="3" id="KW-0804">Transcription</keyword>
<dbReference type="HOGENOM" id="CLU_791939_0_0_6"/>
<dbReference type="PROSITE" id="PS50043">
    <property type="entry name" value="HTH_LUXR_2"/>
    <property type="match status" value="1"/>
</dbReference>
<dbReference type="RefSeq" id="WP_043253070.1">
    <property type="nucleotide sequence ID" value="NZ_HG322950.1"/>
</dbReference>
<reference evidence="5 6" key="2">
    <citation type="submission" date="2014-05" db="EMBL/GenBank/DDBJ databases">
        <title>Genome sequence of the 3-chlorobenzoate degrading bacterium Pseudomonas knackmussii B13 shows multiple evidence for horizontal gene transfer.</title>
        <authorList>
            <person name="Miyazaki R."/>
            <person name="Bertelli C."/>
            <person name="Falquet L."/>
            <person name="Robinson-Rechavi M."/>
            <person name="Gharib W."/>
            <person name="Roy S."/>
            <person name="Van der Meer J.R."/>
        </authorList>
    </citation>
    <scope>NUCLEOTIDE SEQUENCE [LARGE SCALE GENOMIC DNA]</scope>
    <source>
        <strain evidence="5 6">B13</strain>
    </source>
</reference>
<dbReference type="Gene3D" id="1.10.10.10">
    <property type="entry name" value="Winged helix-like DNA-binding domain superfamily/Winged helix DNA-binding domain"/>
    <property type="match status" value="1"/>
</dbReference>
<dbReference type="PRINTS" id="PR00038">
    <property type="entry name" value="HTHLUXR"/>
</dbReference>
<name>A0A024HHW1_PSEKB</name>
<gene>
    <name evidence="5" type="ORF">PKB_3139</name>
</gene>
<dbReference type="STRING" id="1301098.PKB_3139"/>
<reference evidence="5 6" key="1">
    <citation type="submission" date="2013-03" db="EMBL/GenBank/DDBJ databases">
        <authorList>
            <person name="Linke B."/>
        </authorList>
    </citation>
    <scope>NUCLEOTIDE SEQUENCE [LARGE SCALE GENOMIC DNA]</scope>
    <source>
        <strain evidence="5 6">B13</strain>
    </source>
</reference>
<dbReference type="PROSITE" id="PS00622">
    <property type="entry name" value="HTH_LUXR_1"/>
    <property type="match status" value="1"/>
</dbReference>
<dbReference type="eggNOG" id="COG2909">
    <property type="taxonomic scope" value="Bacteria"/>
</dbReference>
<dbReference type="GO" id="GO:0003677">
    <property type="term" value="F:DNA binding"/>
    <property type="evidence" value="ECO:0007669"/>
    <property type="project" value="UniProtKB-KW"/>
</dbReference>
<organism evidence="5 6">
    <name type="scientific">Pseudomonas knackmussii (strain DSM 6978 / CCUG 54928 / LMG 23759 / B13)</name>
    <dbReference type="NCBI Taxonomy" id="1301098"/>
    <lineage>
        <taxon>Bacteria</taxon>
        <taxon>Pseudomonadati</taxon>
        <taxon>Pseudomonadota</taxon>
        <taxon>Gammaproteobacteria</taxon>
        <taxon>Pseudomonadales</taxon>
        <taxon>Pseudomonadaceae</taxon>
        <taxon>Pseudomonas</taxon>
    </lineage>
</organism>
<dbReference type="EMBL" id="HG322950">
    <property type="protein sequence ID" value="CDF84486.1"/>
    <property type="molecule type" value="Genomic_DNA"/>
</dbReference>
<keyword evidence="2" id="KW-0238">DNA-binding</keyword>
<sequence length="350" mass="38169">MSSQISEPPFLDIPSKSKALPRPLPGAVLRPHLLRCLLGADSRLTLTVAPAGFGKSLLHGECARLAPPDTQVIWLDLLGHTPLPRELLGNIAEALGGRAATVEELCRLLGRIRHPVWLMLDDYPRHASPLLDACLEDLLERAPQHVRWWISGRLRPAWSLPRLVLQGDVLELDAAALAFDSPTLQGLLSARRIALTAEQREQLLEACAGWPALICLFLRDATADTLPQLLASGTPLLLNYLQREVPPEQLRDNGLLNALLERQPQWFESAAANPSARQVSSPSALSALLSKRELAILQLIASGLSNQEIADQLCLSVNTVKSHAWNINGKLGTERRTQAVAQAKLHGLLG</sequence>